<organism evidence="1 2">
    <name type="scientific">Blattamonas nauphoetae</name>
    <dbReference type="NCBI Taxonomy" id="2049346"/>
    <lineage>
        <taxon>Eukaryota</taxon>
        <taxon>Metamonada</taxon>
        <taxon>Preaxostyla</taxon>
        <taxon>Oxymonadida</taxon>
        <taxon>Blattamonas</taxon>
    </lineage>
</organism>
<protein>
    <submittedName>
        <fullName evidence="1">Uncharacterized protein</fullName>
    </submittedName>
</protein>
<sequence>MSPSIDTTLSLPTLALLVYRSQFGRISPFPPTLACVCVLPVTLDLWINRKLQRLDSDISTQHSQDLARTSPEQ</sequence>
<name>A0ABQ9YB48_9EUKA</name>
<evidence type="ECO:0000313" key="1">
    <source>
        <dbReference type="EMBL" id="KAK2960908.1"/>
    </source>
</evidence>
<dbReference type="Proteomes" id="UP001281761">
    <property type="component" value="Unassembled WGS sequence"/>
</dbReference>
<dbReference type="EMBL" id="JARBJD010000019">
    <property type="protein sequence ID" value="KAK2960908.1"/>
    <property type="molecule type" value="Genomic_DNA"/>
</dbReference>
<comment type="caution">
    <text evidence="1">The sequence shown here is derived from an EMBL/GenBank/DDBJ whole genome shotgun (WGS) entry which is preliminary data.</text>
</comment>
<proteinExistence type="predicted"/>
<evidence type="ECO:0000313" key="2">
    <source>
        <dbReference type="Proteomes" id="UP001281761"/>
    </source>
</evidence>
<reference evidence="1 2" key="1">
    <citation type="journal article" date="2022" name="bioRxiv">
        <title>Genomics of Preaxostyla Flagellates Illuminates Evolutionary Transitions and the Path Towards Mitochondrial Loss.</title>
        <authorList>
            <person name="Novak L.V.F."/>
            <person name="Treitli S.C."/>
            <person name="Pyrih J."/>
            <person name="Halakuc P."/>
            <person name="Pipaliya S.V."/>
            <person name="Vacek V."/>
            <person name="Brzon O."/>
            <person name="Soukal P."/>
            <person name="Eme L."/>
            <person name="Dacks J.B."/>
            <person name="Karnkowska A."/>
            <person name="Elias M."/>
            <person name="Hampl V."/>
        </authorList>
    </citation>
    <scope>NUCLEOTIDE SEQUENCE [LARGE SCALE GENOMIC DNA]</scope>
    <source>
        <strain evidence="1">NAU3</strain>
        <tissue evidence="1">Gut</tissue>
    </source>
</reference>
<gene>
    <name evidence="1" type="ORF">BLNAU_3995</name>
</gene>
<accession>A0ABQ9YB48</accession>
<keyword evidence="2" id="KW-1185">Reference proteome</keyword>